<gene>
    <name evidence="3" type="ORF">LSH36_574g01051</name>
</gene>
<evidence type="ECO:0000259" key="2">
    <source>
        <dbReference type="PROSITE" id="PS51352"/>
    </source>
</evidence>
<feature type="domain" description="Thioredoxin" evidence="2">
    <location>
        <begin position="370"/>
        <end position="507"/>
    </location>
</feature>
<comment type="similarity">
    <text evidence="1">Belongs to the protein disulfide isomerase family.</text>
</comment>
<dbReference type="Proteomes" id="UP001208570">
    <property type="component" value="Unassembled WGS sequence"/>
</dbReference>
<dbReference type="SUPFAM" id="SSF52833">
    <property type="entry name" value="Thioredoxin-like"/>
    <property type="match status" value="4"/>
</dbReference>
<dbReference type="GO" id="GO:0005783">
    <property type="term" value="C:endoplasmic reticulum"/>
    <property type="evidence" value="ECO:0007669"/>
    <property type="project" value="TreeGrafter"/>
</dbReference>
<dbReference type="InterPro" id="IPR051063">
    <property type="entry name" value="PDI"/>
</dbReference>
<dbReference type="InterPro" id="IPR013766">
    <property type="entry name" value="Thioredoxin_domain"/>
</dbReference>
<dbReference type="InterPro" id="IPR046374">
    <property type="entry name" value="PDI_a_PDIR"/>
</dbReference>
<dbReference type="GO" id="GO:0003756">
    <property type="term" value="F:protein disulfide isomerase activity"/>
    <property type="evidence" value="ECO:0007669"/>
    <property type="project" value="InterPro"/>
</dbReference>
<organism evidence="3 4">
    <name type="scientific">Paralvinella palmiformis</name>
    <dbReference type="NCBI Taxonomy" id="53620"/>
    <lineage>
        <taxon>Eukaryota</taxon>
        <taxon>Metazoa</taxon>
        <taxon>Spiralia</taxon>
        <taxon>Lophotrochozoa</taxon>
        <taxon>Annelida</taxon>
        <taxon>Polychaeta</taxon>
        <taxon>Sedentaria</taxon>
        <taxon>Canalipalpata</taxon>
        <taxon>Terebellida</taxon>
        <taxon>Terebelliformia</taxon>
        <taxon>Alvinellidae</taxon>
        <taxon>Paralvinella</taxon>
    </lineage>
</organism>
<name>A0AAD9MV67_9ANNE</name>
<dbReference type="Gene3D" id="3.40.30.10">
    <property type="entry name" value="Glutaredoxin"/>
    <property type="match status" value="4"/>
</dbReference>
<dbReference type="GO" id="GO:0006457">
    <property type="term" value="P:protein folding"/>
    <property type="evidence" value="ECO:0007669"/>
    <property type="project" value="TreeGrafter"/>
</dbReference>
<evidence type="ECO:0000256" key="1">
    <source>
        <dbReference type="ARBA" id="ARBA00006347"/>
    </source>
</evidence>
<dbReference type="InterPro" id="IPR036249">
    <property type="entry name" value="Thioredoxin-like_sf"/>
</dbReference>
<protein>
    <recommendedName>
        <fullName evidence="2">Thioredoxin domain-containing protein</fullName>
    </recommendedName>
</protein>
<dbReference type="CDD" id="cd02961">
    <property type="entry name" value="PDI_a_family"/>
    <property type="match status" value="1"/>
</dbReference>
<evidence type="ECO:0000313" key="3">
    <source>
        <dbReference type="EMBL" id="KAK2147007.1"/>
    </source>
</evidence>
<keyword evidence="4" id="KW-1185">Reference proteome</keyword>
<dbReference type="AlphaFoldDB" id="A0AAD9MV67"/>
<dbReference type="PANTHER" id="PTHR45672">
    <property type="entry name" value="PROTEIN DISULFIDE-ISOMERASE C17H9.14C-RELATED"/>
    <property type="match status" value="1"/>
</dbReference>
<feature type="domain" description="Thioredoxin" evidence="2">
    <location>
        <begin position="18"/>
        <end position="140"/>
    </location>
</feature>
<feature type="domain" description="Thioredoxin" evidence="2">
    <location>
        <begin position="141"/>
        <end position="266"/>
    </location>
</feature>
<dbReference type="EMBL" id="JAODUP010000574">
    <property type="protein sequence ID" value="KAK2147007.1"/>
    <property type="molecule type" value="Genomic_DNA"/>
</dbReference>
<dbReference type="PANTHER" id="PTHR45672:SF2">
    <property type="entry name" value="PROTEIN DISULFIDE-ISOMERASE A5"/>
    <property type="match status" value="1"/>
</dbReference>
<reference evidence="3" key="1">
    <citation type="journal article" date="2023" name="Mol. Biol. Evol.">
        <title>Third-Generation Sequencing Reveals the Adaptive Role of the Epigenome in Three Deep-Sea Polychaetes.</title>
        <authorList>
            <person name="Perez M."/>
            <person name="Aroh O."/>
            <person name="Sun Y."/>
            <person name="Lan Y."/>
            <person name="Juniper S.K."/>
            <person name="Young C.R."/>
            <person name="Angers B."/>
            <person name="Qian P.Y."/>
        </authorList>
    </citation>
    <scope>NUCLEOTIDE SEQUENCE</scope>
    <source>
        <strain evidence="3">P08H-3</strain>
    </source>
</reference>
<proteinExistence type="inferred from homology"/>
<dbReference type="CDD" id="cd02997">
    <property type="entry name" value="PDI_a_PDIR"/>
    <property type="match status" value="2"/>
</dbReference>
<dbReference type="PROSITE" id="PS00194">
    <property type="entry name" value="THIOREDOXIN_1"/>
    <property type="match status" value="2"/>
</dbReference>
<dbReference type="Pfam" id="PF00085">
    <property type="entry name" value="Thioredoxin"/>
    <property type="match status" value="4"/>
</dbReference>
<dbReference type="PROSITE" id="PS51352">
    <property type="entry name" value="THIOREDOXIN_2"/>
    <property type="match status" value="3"/>
</dbReference>
<accession>A0AAD9MV67</accession>
<dbReference type="InterPro" id="IPR017937">
    <property type="entry name" value="Thioredoxin_CS"/>
</dbReference>
<evidence type="ECO:0000313" key="4">
    <source>
        <dbReference type="Proteomes" id="UP001208570"/>
    </source>
</evidence>
<dbReference type="PRINTS" id="PR00421">
    <property type="entry name" value="THIOREDOXIN"/>
</dbReference>
<comment type="caution">
    <text evidence="3">The sequence shown here is derived from an EMBL/GenBank/DDBJ whole genome shotgun (WGS) entry which is preliminary data.</text>
</comment>
<sequence length="528" mass="59789">MKYGGENNKDGIVKWMKNPTAPKQAEVELPWSEIENDVVHLTTETFDSFISSNPSVLVMFYAPWCGHCKKMKPEYEEAASILKQDKVEGMLAAVDATKEKDLGDKYNVKGFPTVKYFQNSEEAWDFNERTASKIVEFMKDPQEPPPPPPPEPAWQDIVSEVHHLTDDTFKPFLKKKKHTLVMFYAPWCGHCKKAKPEFASAAEKLKDEPKIAYAAVDCTTHTTTCGEHDVNGYPTFKYFNYGKNSMKYTGGREEVDFLNFMKDPQNSLTSPPAATPSPAIFWSDAPGHEHLHHLSDQNFDIFVKAHRSVLVLFYASWCGHCKALRPAYAEAGAILKEIGNEGVLATVDASQERSLSGKYEIRNGQFESDYNKGRKTGDLVAFMKSRLGEGQEKWSDTPSKVFHLTKETFSDFLSQRSNVLVMFYAPWCPHCKKAKPEYQAAAEVLSQDTNNKYLAAVDCTDTQDLCLQQDVSGYPTFKFYRHGHAVVEYDGSRSKDDFIEYMKKQETDKIGDETVTSGEFMANVKQEL</sequence>